<gene>
    <name evidence="1" type="ORF">LY71_11850</name>
</gene>
<proteinExistence type="predicted"/>
<dbReference type="AlphaFoldDB" id="A0A2T0T8U9"/>
<evidence type="ECO:0000313" key="1">
    <source>
        <dbReference type="EMBL" id="PRY42102.1"/>
    </source>
</evidence>
<evidence type="ECO:0000313" key="2">
    <source>
        <dbReference type="Proteomes" id="UP000239210"/>
    </source>
</evidence>
<comment type="caution">
    <text evidence="1">The sequence shown here is derived from an EMBL/GenBank/DDBJ whole genome shotgun (WGS) entry which is preliminary data.</text>
</comment>
<keyword evidence="2" id="KW-1185">Reference proteome</keyword>
<accession>A0A2T0T8U9</accession>
<reference evidence="1 2" key="1">
    <citation type="submission" date="2018-03" db="EMBL/GenBank/DDBJ databases">
        <title>Genomic Encyclopedia of Archaeal and Bacterial Type Strains, Phase II (KMG-II): from individual species to whole genera.</title>
        <authorList>
            <person name="Goeker M."/>
        </authorList>
    </citation>
    <scope>NUCLEOTIDE SEQUENCE [LARGE SCALE GENOMIC DNA]</scope>
    <source>
        <strain evidence="1 2">DSM 45416</strain>
    </source>
</reference>
<organism evidence="1 2">
    <name type="scientific">Geodermatophilus tzadiensis</name>
    <dbReference type="NCBI Taxonomy" id="1137988"/>
    <lineage>
        <taxon>Bacteria</taxon>
        <taxon>Bacillati</taxon>
        <taxon>Actinomycetota</taxon>
        <taxon>Actinomycetes</taxon>
        <taxon>Geodermatophilales</taxon>
        <taxon>Geodermatophilaceae</taxon>
        <taxon>Geodermatophilus</taxon>
    </lineage>
</organism>
<sequence length="145" mass="17213">MYREYLEELFNVGDERPQMDPRSFYGHAHLRYLRQLLDEGQARFCLTGVAVNLLNLRPEICTLLLIDSEEWWNRHSGRLKEKHRFELNDEFARDSAEAEPTWLRRIRYVGTDDRYYREALQPHCVVPSGAAAFWLGVETLKDLQI</sequence>
<protein>
    <submittedName>
        <fullName evidence="1">Uncharacterized protein</fullName>
    </submittedName>
</protein>
<dbReference type="EMBL" id="PVTG01000018">
    <property type="protein sequence ID" value="PRY42102.1"/>
    <property type="molecule type" value="Genomic_DNA"/>
</dbReference>
<dbReference type="Proteomes" id="UP000239210">
    <property type="component" value="Unassembled WGS sequence"/>
</dbReference>
<name>A0A2T0T8U9_9ACTN</name>